<dbReference type="PANTHER" id="PTHR43293">
    <property type="entry name" value="ACETATE COA-TRANSFERASE YDIF"/>
    <property type="match status" value="1"/>
</dbReference>
<dbReference type="EC" id="2.8.3.-" evidence="1"/>
<dbReference type="Proteomes" id="UP001378188">
    <property type="component" value="Unassembled WGS sequence"/>
</dbReference>
<dbReference type="Pfam" id="PF01144">
    <property type="entry name" value="CoA_trans"/>
    <property type="match status" value="1"/>
</dbReference>
<accession>A0AAW9RKU4</accession>
<protein>
    <submittedName>
        <fullName evidence="1">CoA-transferase</fullName>
        <ecNumber evidence="1">2.8.3.-</ecNumber>
    </submittedName>
</protein>
<dbReference type="InterPro" id="IPR037171">
    <property type="entry name" value="NagB/RpiA_transferase-like"/>
</dbReference>
<dbReference type="Gene3D" id="3.40.1080.10">
    <property type="entry name" value="Glutaconate Coenzyme A-transferase"/>
    <property type="match status" value="1"/>
</dbReference>
<evidence type="ECO:0000313" key="1">
    <source>
        <dbReference type="EMBL" id="MEJ8570024.1"/>
    </source>
</evidence>
<dbReference type="PANTHER" id="PTHR43293:SF3">
    <property type="entry name" value="CHOLESTEROL RING-CLEAVING HYDROLASE IPDB SUBUNIT"/>
    <property type="match status" value="1"/>
</dbReference>
<dbReference type="EMBL" id="JAZHOF010000001">
    <property type="protein sequence ID" value="MEJ8570024.1"/>
    <property type="molecule type" value="Genomic_DNA"/>
</dbReference>
<organism evidence="1 2">
    <name type="scientific">Microbaculum marinum</name>
    <dbReference type="NCBI Taxonomy" id="1764581"/>
    <lineage>
        <taxon>Bacteria</taxon>
        <taxon>Pseudomonadati</taxon>
        <taxon>Pseudomonadota</taxon>
        <taxon>Alphaproteobacteria</taxon>
        <taxon>Hyphomicrobiales</taxon>
        <taxon>Tepidamorphaceae</taxon>
        <taxon>Microbaculum</taxon>
    </lineage>
</organism>
<dbReference type="AlphaFoldDB" id="A0AAW9RKU4"/>
<dbReference type="SMART" id="SM00882">
    <property type="entry name" value="CoA_trans"/>
    <property type="match status" value="1"/>
</dbReference>
<dbReference type="SUPFAM" id="SSF100950">
    <property type="entry name" value="NagB/RpiA/CoA transferase-like"/>
    <property type="match status" value="1"/>
</dbReference>
<keyword evidence="2" id="KW-1185">Reference proteome</keyword>
<name>A0AAW9RKU4_9HYPH</name>
<dbReference type="GO" id="GO:0008410">
    <property type="term" value="F:CoA-transferase activity"/>
    <property type="evidence" value="ECO:0007669"/>
    <property type="project" value="InterPro"/>
</dbReference>
<sequence>MSKRIDFSEMVALIGADDLVAFGGGGLQRKPVAAAAAIARSNLSGLDVASFLGGPEVDLLIGMKKIRRLHFAFVGFDMFGLAPNFRAARQRGELEIVEYSEGLMMTAYEAAAKRLPFLPSRFGLGTDLVGTSTSVFRQFSCPLTGEQLLAVPPLAPDLAIVHVNEADEAGNALIHSDAFADMLLVQAASKVVLTAERIVAEIPSERRGRSTFVSRLWVDHVIEAPGGGGFSAVFPDYRFDLPKILDYQKNATDEAWLSQHIAMA</sequence>
<gene>
    <name evidence="1" type="ORF">V3328_00960</name>
</gene>
<dbReference type="InterPro" id="IPR004165">
    <property type="entry name" value="CoA_trans_fam_I"/>
</dbReference>
<dbReference type="RefSeq" id="WP_340327765.1">
    <property type="nucleotide sequence ID" value="NZ_JAZHOF010000001.1"/>
</dbReference>
<reference evidence="1 2" key="1">
    <citation type="submission" date="2024-02" db="EMBL/GenBank/DDBJ databases">
        <title>Genome analysis and characterization of Microbaculum marinisediminis sp. nov., isolated from marine sediment.</title>
        <authorList>
            <person name="Du Z.-J."/>
            <person name="Ye Y.-Q."/>
            <person name="Zhang Z.-R."/>
            <person name="Yuan S.-M."/>
            <person name="Zhang X.-Y."/>
        </authorList>
    </citation>
    <scope>NUCLEOTIDE SEQUENCE [LARGE SCALE GENOMIC DNA]</scope>
    <source>
        <strain evidence="1 2">SDUM1044001</strain>
    </source>
</reference>
<keyword evidence="1" id="KW-0808">Transferase</keyword>
<comment type="caution">
    <text evidence="1">The sequence shown here is derived from an EMBL/GenBank/DDBJ whole genome shotgun (WGS) entry which is preliminary data.</text>
</comment>
<dbReference type="Gene3D" id="3.30.30.40">
    <property type="match status" value="1"/>
</dbReference>
<proteinExistence type="predicted"/>
<evidence type="ECO:0000313" key="2">
    <source>
        <dbReference type="Proteomes" id="UP001378188"/>
    </source>
</evidence>